<keyword evidence="9" id="KW-0687">Ribonucleoprotein</keyword>
<dbReference type="AlphaFoldDB" id="A0A7J0DY18"/>
<dbReference type="GO" id="GO:1990904">
    <property type="term" value="C:ribonucleoprotein complex"/>
    <property type="evidence" value="ECO:0007669"/>
    <property type="project" value="UniProtKB-KW"/>
</dbReference>
<evidence type="ECO:0000256" key="12">
    <source>
        <dbReference type="SAM" id="MobiDB-lite"/>
    </source>
</evidence>
<accession>A0A7J0DY18</accession>
<dbReference type="EMBL" id="BJWL01000444">
    <property type="protein sequence ID" value="GFS45071.1"/>
    <property type="molecule type" value="Genomic_DNA"/>
</dbReference>
<dbReference type="GO" id="GO:0000373">
    <property type="term" value="P:Group II intron splicing"/>
    <property type="evidence" value="ECO:0007669"/>
    <property type="project" value="UniProtKB-ARBA"/>
</dbReference>
<organism evidence="14 15">
    <name type="scientific">Actinidia rufa</name>
    <dbReference type="NCBI Taxonomy" id="165716"/>
    <lineage>
        <taxon>Eukaryota</taxon>
        <taxon>Viridiplantae</taxon>
        <taxon>Streptophyta</taxon>
        <taxon>Embryophyta</taxon>
        <taxon>Tracheophyta</taxon>
        <taxon>Spermatophyta</taxon>
        <taxon>Magnoliopsida</taxon>
        <taxon>eudicotyledons</taxon>
        <taxon>Gunneridae</taxon>
        <taxon>Pentapetalae</taxon>
        <taxon>asterids</taxon>
        <taxon>Ericales</taxon>
        <taxon>Actinidiaceae</taxon>
        <taxon>Actinidia</taxon>
    </lineage>
</organism>
<sequence>MAESFCLAFANCGGEEGNKNTSPPPSISPTISERIADKLQSLGYVEDDNEESKETLSPSPNNVAAGEIFIPLPNQLPKYRVGHTIDPSWNTPESPLPEYRERENGERREGVPTTLAELTIPREELRRLRAIGIERKTGGLVIWRSGSNKILYRGTNYKYPYFLSDTNSTNDTSAYTSPSSSVDCDIHFREESLSSSTDAVNSTVTNSSNKVAQPRLIQDVGSPNRVRFQLPGEAQLADEADRLLDGLGPQFTGWWGYDPLPVDADILPAVVPGYRKPFHLLPYGVKPILTNDELTILKRLGRPLPCHFELGRNRKLQGLAATIVKLWAKCEISRIAVKRGVQNTRSELMTEELKDFVFVISGLMGREDVRVDRGKDFLLAAVSSAIKGRRKFAIPIQKHKTGYSSLVMTRQESEHGNAMDEKARAENLLAELEMEETSQESKIGKVGITEEERCMLRKRFKGTAQTLEAESGGILVVVERVSKGYAILVYRGKNYKRPCLLETSDTPNQKTGNEVLFRGAAP</sequence>
<dbReference type="Proteomes" id="UP000585474">
    <property type="component" value="Unassembled WGS sequence"/>
</dbReference>
<evidence type="ECO:0000256" key="10">
    <source>
        <dbReference type="PROSITE-ProRule" id="PRU00626"/>
    </source>
</evidence>
<feature type="region of interest" description="Disordered" evidence="12">
    <location>
        <begin position="42"/>
        <end position="63"/>
    </location>
</feature>
<evidence type="ECO:0000256" key="9">
    <source>
        <dbReference type="ARBA" id="ARBA00023274"/>
    </source>
</evidence>
<feature type="coiled-coil region" evidence="11">
    <location>
        <begin position="415"/>
        <end position="442"/>
    </location>
</feature>
<evidence type="ECO:0000256" key="3">
    <source>
        <dbReference type="ARBA" id="ARBA00022640"/>
    </source>
</evidence>
<keyword evidence="8" id="KW-0508">mRNA splicing</keyword>
<keyword evidence="3" id="KW-0934">Plastid</keyword>
<feature type="domain" description="CRM" evidence="13">
    <location>
        <begin position="287"/>
        <end position="392"/>
    </location>
</feature>
<dbReference type="InterPro" id="IPR001890">
    <property type="entry name" value="RNA-binding_CRM"/>
</dbReference>
<evidence type="ECO:0000256" key="1">
    <source>
        <dbReference type="ARBA" id="ARBA00004229"/>
    </source>
</evidence>
<dbReference type="GO" id="GO:0003729">
    <property type="term" value="F:mRNA binding"/>
    <property type="evidence" value="ECO:0007669"/>
    <property type="project" value="InterPro"/>
</dbReference>
<evidence type="ECO:0000256" key="4">
    <source>
        <dbReference type="ARBA" id="ARBA00022664"/>
    </source>
</evidence>
<feature type="region of interest" description="Disordered" evidence="12">
    <location>
        <begin position="83"/>
        <end position="110"/>
    </location>
</feature>
<comment type="subcellular location">
    <subcellularLocation>
        <location evidence="1">Plastid</location>
        <location evidence="1">Chloroplast</location>
    </subcellularLocation>
</comment>
<reference evidence="15" key="1">
    <citation type="submission" date="2019-07" db="EMBL/GenBank/DDBJ databases">
        <title>De Novo Assembly of kiwifruit Actinidia rufa.</title>
        <authorList>
            <person name="Sugita-Konishi S."/>
            <person name="Sato K."/>
            <person name="Mori E."/>
            <person name="Abe Y."/>
            <person name="Kisaki G."/>
            <person name="Hamano K."/>
            <person name="Suezawa K."/>
            <person name="Otani M."/>
            <person name="Fukuda T."/>
            <person name="Manabe T."/>
            <person name="Gomi K."/>
            <person name="Tabuchi M."/>
            <person name="Akimitsu K."/>
            <person name="Kataoka I."/>
        </authorList>
    </citation>
    <scope>NUCLEOTIDE SEQUENCE [LARGE SCALE GENOMIC DNA]</scope>
    <source>
        <strain evidence="15">cv. Fuchu</strain>
    </source>
</reference>
<comment type="caution">
    <text evidence="14">The sequence shown here is derived from an EMBL/GenBank/DDBJ whole genome shotgun (WGS) entry which is preliminary data.</text>
</comment>
<evidence type="ECO:0000256" key="2">
    <source>
        <dbReference type="ARBA" id="ARBA00022528"/>
    </source>
</evidence>
<evidence type="ECO:0000256" key="8">
    <source>
        <dbReference type="ARBA" id="ARBA00023187"/>
    </source>
</evidence>
<name>A0A7J0DY18_9ERIC</name>
<dbReference type="OrthoDB" id="551352at2759"/>
<protein>
    <submittedName>
        <fullName evidence="14">CRM family member 2</fullName>
    </submittedName>
</protein>
<evidence type="ECO:0000256" key="11">
    <source>
        <dbReference type="SAM" id="Coils"/>
    </source>
</evidence>
<evidence type="ECO:0000313" key="15">
    <source>
        <dbReference type="Proteomes" id="UP000585474"/>
    </source>
</evidence>
<gene>
    <name evidence="14" type="ORF">Acr_00g0093960</name>
</gene>
<dbReference type="PANTHER" id="PTHR31846:SF20">
    <property type="entry name" value="CRM-DOMAIN CONTAINING FACTOR CFM2, CHLOROPLASTIC"/>
    <property type="match status" value="1"/>
</dbReference>
<dbReference type="InterPro" id="IPR035920">
    <property type="entry name" value="YhbY-like_sf"/>
</dbReference>
<keyword evidence="15" id="KW-1185">Reference proteome</keyword>
<dbReference type="InterPro" id="IPR045278">
    <property type="entry name" value="CRS1/CFM2/CFM3"/>
</dbReference>
<dbReference type="Pfam" id="PF01985">
    <property type="entry name" value="CRS1_YhbY"/>
    <property type="match status" value="1"/>
</dbReference>
<keyword evidence="6 10" id="KW-0694">RNA-binding</keyword>
<keyword evidence="11" id="KW-0175">Coiled coil</keyword>
<dbReference type="SMART" id="SM01103">
    <property type="entry name" value="CRS1_YhbY"/>
    <property type="match status" value="1"/>
</dbReference>
<feature type="compositionally biased region" description="Basic and acidic residues" evidence="12">
    <location>
        <begin position="98"/>
        <end position="110"/>
    </location>
</feature>
<dbReference type="GO" id="GO:0009507">
    <property type="term" value="C:chloroplast"/>
    <property type="evidence" value="ECO:0007669"/>
    <property type="project" value="UniProtKB-SubCell"/>
</dbReference>
<dbReference type="PROSITE" id="PS51295">
    <property type="entry name" value="CRM"/>
    <property type="match status" value="1"/>
</dbReference>
<evidence type="ECO:0000256" key="5">
    <source>
        <dbReference type="ARBA" id="ARBA00022737"/>
    </source>
</evidence>
<keyword evidence="7" id="KW-0809">Transit peptide</keyword>
<keyword evidence="5" id="KW-0677">Repeat</keyword>
<dbReference type="PANTHER" id="PTHR31846">
    <property type="entry name" value="CRS1 / YHBY (CRM) DOMAIN-CONTAINING PROTEIN"/>
    <property type="match status" value="1"/>
</dbReference>
<evidence type="ECO:0000256" key="6">
    <source>
        <dbReference type="ARBA" id="ARBA00022884"/>
    </source>
</evidence>
<evidence type="ECO:0000256" key="7">
    <source>
        <dbReference type="ARBA" id="ARBA00022946"/>
    </source>
</evidence>
<evidence type="ECO:0000313" key="14">
    <source>
        <dbReference type="EMBL" id="GFS45071.1"/>
    </source>
</evidence>
<keyword evidence="4" id="KW-0507">mRNA processing</keyword>
<evidence type="ECO:0000259" key="13">
    <source>
        <dbReference type="PROSITE" id="PS51295"/>
    </source>
</evidence>
<proteinExistence type="predicted"/>
<dbReference type="SUPFAM" id="SSF75471">
    <property type="entry name" value="YhbY-like"/>
    <property type="match status" value="2"/>
</dbReference>
<keyword evidence="2" id="KW-0150">Chloroplast</keyword>
<feature type="region of interest" description="Disordered" evidence="12">
    <location>
        <begin position="11"/>
        <end position="30"/>
    </location>
</feature>
<dbReference type="GO" id="GO:0006397">
    <property type="term" value="P:mRNA processing"/>
    <property type="evidence" value="ECO:0007669"/>
    <property type="project" value="UniProtKB-KW"/>
</dbReference>